<evidence type="ECO:0000256" key="6">
    <source>
        <dbReference type="PROSITE-ProRule" id="PRU01240"/>
    </source>
</evidence>
<evidence type="ECO:0000256" key="1">
    <source>
        <dbReference type="ARBA" id="ARBA00011073"/>
    </source>
</evidence>
<gene>
    <name evidence="10" type="ORF">FOC4_g10005444</name>
</gene>
<feature type="active site" description="Charge relay system" evidence="6">
    <location>
        <position position="375"/>
    </location>
</feature>
<dbReference type="InterPro" id="IPR036852">
    <property type="entry name" value="Peptidase_S8/S53_dom_sf"/>
</dbReference>
<protein>
    <submittedName>
        <fullName evidence="10">Alkaline proteinase</fullName>
    </submittedName>
</protein>
<dbReference type="PROSITE" id="PS00137">
    <property type="entry name" value="SUBTILASE_HIS"/>
    <property type="match status" value="1"/>
</dbReference>
<dbReference type="PROSITE" id="PS51892">
    <property type="entry name" value="SUBTILASE"/>
    <property type="match status" value="1"/>
</dbReference>
<evidence type="ECO:0000313" key="11">
    <source>
        <dbReference type="Proteomes" id="UP000016929"/>
    </source>
</evidence>
<dbReference type="Pfam" id="PF00082">
    <property type="entry name" value="Peptidase_S8"/>
    <property type="match status" value="1"/>
</dbReference>
<proteinExistence type="inferred from homology"/>
<dbReference type="InterPro" id="IPR022398">
    <property type="entry name" value="Peptidase_S8_His-AS"/>
</dbReference>
<dbReference type="STRING" id="1229665.N1RYP3"/>
<evidence type="ECO:0000259" key="9">
    <source>
        <dbReference type="Pfam" id="PF05922"/>
    </source>
</evidence>
<dbReference type="GO" id="GO:0005576">
    <property type="term" value="C:extracellular region"/>
    <property type="evidence" value="ECO:0007669"/>
    <property type="project" value="UniProtKB-ARBA"/>
</dbReference>
<dbReference type="InterPro" id="IPR050131">
    <property type="entry name" value="Peptidase_S8_subtilisin-like"/>
</dbReference>
<name>N1RYP3_FUSC4</name>
<keyword evidence="5 6" id="KW-0720">Serine protease</keyword>
<feature type="signal peptide" evidence="7">
    <location>
        <begin position="1"/>
        <end position="20"/>
    </location>
</feature>
<dbReference type="GO" id="GO:0004252">
    <property type="term" value="F:serine-type endopeptidase activity"/>
    <property type="evidence" value="ECO:0007669"/>
    <property type="project" value="UniProtKB-UniRule"/>
</dbReference>
<dbReference type="InterPro" id="IPR034193">
    <property type="entry name" value="PCSK9_ProteinaseK-like"/>
</dbReference>
<dbReference type="PANTHER" id="PTHR43806:SF58">
    <property type="entry name" value="ALKALINE PROTEASE 1-RELATED"/>
    <property type="match status" value="1"/>
</dbReference>
<dbReference type="CDD" id="cd04077">
    <property type="entry name" value="Peptidases_S8_PCSK9_ProteinaseK_like"/>
    <property type="match status" value="1"/>
</dbReference>
<sequence length="432" mass="46156">MVNFKNIALAVSVLLGCGLAAPAPAAPAAEAGAIIPGSYIITLKPEVDAVMAKTHLKWVKGVHKRSLTKRETEVGVEKTYDSKSGFQGYAGSFDKATIKEIKKSPDASQAFAVRRQYLNYLVKVLAVEPNRVWKLNRIKSKRSLEKRDEIIQKKSTWGLGTISHSKKGYKEYIYDDYAGTDMYAYVIDGGVRVTHNEFGGRAKAAWTNWKGNNKDDDGHGTHVAGTIAGKTYGVAKKANILALKVFNGDESDTSIVLDAFNWAVNDIIKKDRTWRAVINMSLGGEKSTAFNKAVDTASKKGVVTVVASGNDAIDAAKESPGSASTAITVGAIDSNWAVADFSNWGKTVDILAPGVGITSAGHKSNTYTFTEDGTSMAAPHVAGLVLYAMSVEEVEGVADITAWLKELATPKKISGNLRGAPNLIANNGNGVQ</sequence>
<reference evidence="11" key="2">
    <citation type="journal article" date="2014" name="PLoS ONE">
        <title>Genome and Transcriptome Analysis of the Fungal Pathogen Fusarium oxysporum f. sp. cubense Causing Banana Vascular Wilt Disease.</title>
        <authorList>
            <person name="Guo L."/>
            <person name="Han L."/>
            <person name="Yang L."/>
            <person name="Zeng H."/>
            <person name="Fan D."/>
            <person name="Zhu Y."/>
            <person name="Feng Y."/>
            <person name="Wang G."/>
            <person name="Peng C."/>
            <person name="Jiang X."/>
            <person name="Zhou D."/>
            <person name="Ni P."/>
            <person name="Liang C."/>
            <person name="Liu L."/>
            <person name="Wang J."/>
            <person name="Mao C."/>
            <person name="Fang X."/>
            <person name="Peng M."/>
            <person name="Huang J."/>
        </authorList>
    </citation>
    <scope>NUCLEOTIDE SEQUENCE [LARGE SCALE GENOMIC DNA]</scope>
    <source>
        <strain evidence="11">race 4</strain>
    </source>
</reference>
<feature type="active site" description="Charge relay system" evidence="6">
    <location>
        <position position="188"/>
    </location>
</feature>
<dbReference type="InterPro" id="IPR000209">
    <property type="entry name" value="Peptidase_S8/S53_dom"/>
</dbReference>
<organism evidence="10 11">
    <name type="scientific">Fusarium oxysporum f. sp. cubense (strain race 4)</name>
    <name type="common">Panama disease fungus</name>
    <dbReference type="NCBI Taxonomy" id="2502994"/>
    <lineage>
        <taxon>Eukaryota</taxon>
        <taxon>Fungi</taxon>
        <taxon>Dikarya</taxon>
        <taxon>Ascomycota</taxon>
        <taxon>Pezizomycotina</taxon>
        <taxon>Sordariomycetes</taxon>
        <taxon>Hypocreomycetidae</taxon>
        <taxon>Hypocreales</taxon>
        <taxon>Nectriaceae</taxon>
        <taxon>Fusarium</taxon>
        <taxon>Fusarium oxysporum species complex</taxon>
    </lineage>
</organism>
<keyword evidence="2 6" id="KW-0645">Protease</keyword>
<dbReference type="PROSITE" id="PS00138">
    <property type="entry name" value="SUBTILASE_SER"/>
    <property type="match status" value="1"/>
</dbReference>
<feature type="chain" id="PRO_5004111568" evidence="7">
    <location>
        <begin position="21"/>
        <end position="432"/>
    </location>
</feature>
<dbReference type="FunFam" id="3.40.50.200:FF:000007">
    <property type="entry name" value="Subtilisin-like serine protease"/>
    <property type="match status" value="1"/>
</dbReference>
<keyword evidence="11" id="KW-1185">Reference proteome</keyword>
<feature type="domain" description="Inhibitor I9" evidence="9">
    <location>
        <begin position="38"/>
        <end position="106"/>
    </location>
</feature>
<reference evidence="11" key="1">
    <citation type="submission" date="2012-09" db="EMBL/GenBank/DDBJ databases">
        <title>Genome sequencing and comparative transcriptomics of race 1 and race 4 of banana pathogen: Fusarium oxysporum f. sp. cubense.</title>
        <authorList>
            <person name="Fang X."/>
            <person name="Huang J."/>
        </authorList>
    </citation>
    <scope>NUCLEOTIDE SEQUENCE [LARGE SCALE GENOMIC DNA]</scope>
    <source>
        <strain evidence="11">race 4</strain>
    </source>
</reference>
<dbReference type="SUPFAM" id="SSF54897">
    <property type="entry name" value="Protease propeptides/inhibitors"/>
    <property type="match status" value="1"/>
</dbReference>
<evidence type="ECO:0000259" key="8">
    <source>
        <dbReference type="Pfam" id="PF00082"/>
    </source>
</evidence>
<dbReference type="Pfam" id="PF05922">
    <property type="entry name" value="Inhibitor_I9"/>
    <property type="match status" value="1"/>
</dbReference>
<evidence type="ECO:0000256" key="4">
    <source>
        <dbReference type="ARBA" id="ARBA00022801"/>
    </source>
</evidence>
<accession>N1RYP3</accession>
<keyword evidence="4 6" id="KW-0378">Hydrolase</keyword>
<dbReference type="SUPFAM" id="SSF52743">
    <property type="entry name" value="Subtilisin-like"/>
    <property type="match status" value="1"/>
</dbReference>
<comment type="similarity">
    <text evidence="1 6">Belongs to the peptidase S8 family.</text>
</comment>
<dbReference type="InterPro" id="IPR023828">
    <property type="entry name" value="Peptidase_S8_Ser-AS"/>
</dbReference>
<dbReference type="OrthoDB" id="206201at2759"/>
<dbReference type="Gene3D" id="3.40.50.200">
    <property type="entry name" value="Peptidase S8/S53 domain"/>
    <property type="match status" value="1"/>
</dbReference>
<dbReference type="PRINTS" id="PR00723">
    <property type="entry name" value="SUBTILISIN"/>
</dbReference>
<keyword evidence="3 7" id="KW-0732">Signal</keyword>
<dbReference type="PANTHER" id="PTHR43806">
    <property type="entry name" value="PEPTIDASE S8"/>
    <property type="match status" value="1"/>
</dbReference>
<dbReference type="PROSITE" id="PS51257">
    <property type="entry name" value="PROKAR_LIPOPROTEIN"/>
    <property type="match status" value="1"/>
</dbReference>
<evidence type="ECO:0000313" key="10">
    <source>
        <dbReference type="EMBL" id="EMT67355.1"/>
    </source>
</evidence>
<dbReference type="EMBL" id="KB726570">
    <property type="protein sequence ID" value="EMT67355.1"/>
    <property type="molecule type" value="Genomic_DNA"/>
</dbReference>
<feature type="domain" description="Peptidase S8/S53" evidence="8">
    <location>
        <begin position="186"/>
        <end position="409"/>
    </location>
</feature>
<dbReference type="InterPro" id="IPR015500">
    <property type="entry name" value="Peptidase_S8_subtilisin-rel"/>
</dbReference>
<evidence type="ECO:0000256" key="5">
    <source>
        <dbReference type="ARBA" id="ARBA00022825"/>
    </source>
</evidence>
<dbReference type="Proteomes" id="UP000016929">
    <property type="component" value="Unassembled WGS sequence"/>
</dbReference>
<evidence type="ECO:0000256" key="3">
    <source>
        <dbReference type="ARBA" id="ARBA00022729"/>
    </source>
</evidence>
<dbReference type="GO" id="GO:0006508">
    <property type="term" value="P:proteolysis"/>
    <property type="evidence" value="ECO:0007669"/>
    <property type="project" value="UniProtKB-KW"/>
</dbReference>
<evidence type="ECO:0000256" key="2">
    <source>
        <dbReference type="ARBA" id="ARBA00022670"/>
    </source>
</evidence>
<dbReference type="AlphaFoldDB" id="N1RYP3"/>
<feature type="active site" description="Charge relay system" evidence="6">
    <location>
        <position position="219"/>
    </location>
</feature>
<dbReference type="InterPro" id="IPR010259">
    <property type="entry name" value="S8pro/Inhibitor_I9"/>
</dbReference>
<evidence type="ECO:0000256" key="7">
    <source>
        <dbReference type="SAM" id="SignalP"/>
    </source>
</evidence>
<dbReference type="HOGENOM" id="CLU_011263_1_4_1"/>